<comment type="caution">
    <text evidence="4">The sequence shown here is derived from an EMBL/GenBank/DDBJ whole genome shotgun (WGS) entry which is preliminary data.</text>
</comment>
<evidence type="ECO:0000256" key="2">
    <source>
        <dbReference type="ARBA" id="ARBA00022801"/>
    </source>
</evidence>
<dbReference type="PANTHER" id="PTHR43540:SF6">
    <property type="entry name" value="ISOCHORISMATASE-LIKE DOMAIN-CONTAINING PROTEIN"/>
    <property type="match status" value="1"/>
</dbReference>
<keyword evidence="5" id="KW-1185">Reference proteome</keyword>
<dbReference type="SUPFAM" id="SSF52499">
    <property type="entry name" value="Isochorismatase-like hydrolases"/>
    <property type="match status" value="1"/>
</dbReference>
<dbReference type="RefSeq" id="WP_118333553.1">
    <property type="nucleotide sequence ID" value="NZ_AP025567.1"/>
</dbReference>
<keyword evidence="2 4" id="KW-0378">Hydrolase</keyword>
<sequence>MNKDKLLLVIDMQNDFVTGTLANEEAAKIIGAIVAKIESYQKDDHPVFFTRDTHGEEYLETQEGKLLPVPHCIKGTEGWQLVDQLKVLAVEEDVLDKPVFGSLQLPQWIEEKLSAVPAEIELCGVCTDICVISNAMILKAAFPETTVTVEGALCAGVTPESHQNALAAMKACQVNVK</sequence>
<dbReference type="EMBL" id="QRMS01000001">
    <property type="protein sequence ID" value="RHJ89427.1"/>
    <property type="molecule type" value="Genomic_DNA"/>
</dbReference>
<dbReference type="GO" id="GO:0016787">
    <property type="term" value="F:hydrolase activity"/>
    <property type="evidence" value="ECO:0007669"/>
    <property type="project" value="UniProtKB-KW"/>
</dbReference>
<evidence type="ECO:0000313" key="4">
    <source>
        <dbReference type="EMBL" id="RHJ89427.1"/>
    </source>
</evidence>
<dbReference type="InterPro" id="IPR036380">
    <property type="entry name" value="Isochorismatase-like_sf"/>
</dbReference>
<dbReference type="Proteomes" id="UP000284841">
    <property type="component" value="Unassembled WGS sequence"/>
</dbReference>
<feature type="domain" description="Isochorismatase-like" evidence="3">
    <location>
        <begin position="6"/>
        <end position="174"/>
    </location>
</feature>
<name>A0A415E6L4_9FIRM</name>
<dbReference type="STRING" id="1776384.GCA_900086585_02741"/>
<dbReference type="CDD" id="cd00431">
    <property type="entry name" value="cysteine_hydrolases"/>
    <property type="match status" value="1"/>
</dbReference>
<organism evidence="4 5">
    <name type="scientific">Emergencia timonensis</name>
    <dbReference type="NCBI Taxonomy" id="1776384"/>
    <lineage>
        <taxon>Bacteria</taxon>
        <taxon>Bacillati</taxon>
        <taxon>Bacillota</taxon>
        <taxon>Clostridia</taxon>
        <taxon>Peptostreptococcales</taxon>
        <taxon>Anaerovoracaceae</taxon>
        <taxon>Emergencia</taxon>
    </lineage>
</organism>
<dbReference type="AlphaFoldDB" id="A0A415E6L4"/>
<protein>
    <submittedName>
        <fullName evidence="4">Cysteine hydrolase</fullName>
    </submittedName>
</protein>
<dbReference type="PANTHER" id="PTHR43540">
    <property type="entry name" value="PEROXYUREIDOACRYLATE/UREIDOACRYLATE AMIDOHYDROLASE-RELATED"/>
    <property type="match status" value="1"/>
</dbReference>
<evidence type="ECO:0000259" key="3">
    <source>
        <dbReference type="Pfam" id="PF00857"/>
    </source>
</evidence>
<dbReference type="Pfam" id="PF00857">
    <property type="entry name" value="Isochorismatase"/>
    <property type="match status" value="1"/>
</dbReference>
<gene>
    <name evidence="4" type="ORF">DW099_02295</name>
</gene>
<evidence type="ECO:0000256" key="1">
    <source>
        <dbReference type="ARBA" id="ARBA00006336"/>
    </source>
</evidence>
<reference evidence="4 5" key="1">
    <citation type="submission" date="2018-08" db="EMBL/GenBank/DDBJ databases">
        <title>A genome reference for cultivated species of the human gut microbiota.</title>
        <authorList>
            <person name="Zou Y."/>
            <person name="Xue W."/>
            <person name="Luo G."/>
        </authorList>
    </citation>
    <scope>NUCLEOTIDE SEQUENCE [LARGE SCALE GENOMIC DNA]</scope>
    <source>
        <strain evidence="4 5">AM07-24</strain>
    </source>
</reference>
<dbReference type="OrthoDB" id="9796485at2"/>
<dbReference type="Gene3D" id="3.40.50.850">
    <property type="entry name" value="Isochorismatase-like"/>
    <property type="match status" value="1"/>
</dbReference>
<proteinExistence type="inferred from homology"/>
<dbReference type="InterPro" id="IPR050272">
    <property type="entry name" value="Isochorismatase-like_hydrls"/>
</dbReference>
<dbReference type="InterPro" id="IPR000868">
    <property type="entry name" value="Isochorismatase-like_dom"/>
</dbReference>
<comment type="similarity">
    <text evidence="1">Belongs to the isochorismatase family.</text>
</comment>
<accession>A0A415E6L4</accession>
<evidence type="ECO:0000313" key="5">
    <source>
        <dbReference type="Proteomes" id="UP000284841"/>
    </source>
</evidence>